<accession>A0ABY5ANY5</accession>
<dbReference type="PANTHER" id="PTHR32063:SF0">
    <property type="entry name" value="SWARMING MOTILITY PROTEIN SWRC"/>
    <property type="match status" value="1"/>
</dbReference>
<organism evidence="2 3">
    <name type="scientific">Phormidium yuhuli AB48</name>
    <dbReference type="NCBI Taxonomy" id="2940671"/>
    <lineage>
        <taxon>Bacteria</taxon>
        <taxon>Bacillati</taxon>
        <taxon>Cyanobacteriota</taxon>
        <taxon>Cyanophyceae</taxon>
        <taxon>Oscillatoriophycideae</taxon>
        <taxon>Oscillatoriales</taxon>
        <taxon>Oscillatoriaceae</taxon>
        <taxon>Phormidium</taxon>
        <taxon>Phormidium yuhuli</taxon>
    </lineage>
</organism>
<evidence type="ECO:0000313" key="2">
    <source>
        <dbReference type="EMBL" id="USR90486.1"/>
    </source>
</evidence>
<feature type="transmembrane region" description="Helical" evidence="1">
    <location>
        <begin position="293"/>
        <end position="313"/>
    </location>
</feature>
<protein>
    <submittedName>
        <fullName evidence="2">Efflux RND transporter permease subunit</fullName>
    </submittedName>
</protein>
<dbReference type="Gene3D" id="3.30.70.1440">
    <property type="entry name" value="Multidrug efflux transporter AcrB pore domain"/>
    <property type="match status" value="1"/>
</dbReference>
<reference evidence="2" key="1">
    <citation type="submission" date="2022-06" db="EMBL/GenBank/DDBJ databases">
        <title>Genome sequence of Phormidium yuhuli AB48 isolated from an industrial photobioreactor environment.</title>
        <authorList>
            <person name="Qiu Y."/>
            <person name="Noonan A.J.C."/>
            <person name="Dofher K."/>
            <person name="Koch M."/>
            <person name="Kieft B."/>
            <person name="Lin X."/>
            <person name="Ziels R.M."/>
            <person name="Hallam S.J."/>
        </authorList>
    </citation>
    <scope>NUCLEOTIDE SEQUENCE</scope>
    <source>
        <strain evidence="2">AB48</strain>
    </source>
</reference>
<dbReference type="EMBL" id="CP098611">
    <property type="protein sequence ID" value="USR90486.1"/>
    <property type="molecule type" value="Genomic_DNA"/>
</dbReference>
<feature type="transmembrane region" description="Helical" evidence="1">
    <location>
        <begin position="827"/>
        <end position="848"/>
    </location>
</feature>
<feature type="transmembrane region" description="Helical" evidence="1">
    <location>
        <begin position="266"/>
        <end position="286"/>
    </location>
</feature>
<dbReference type="Pfam" id="PF00873">
    <property type="entry name" value="ACR_tran"/>
    <property type="match status" value="3"/>
</dbReference>
<gene>
    <name evidence="2" type="ORF">NEA10_16850</name>
</gene>
<feature type="transmembrane region" description="Helical" evidence="1">
    <location>
        <begin position="364"/>
        <end position="384"/>
    </location>
</feature>
<dbReference type="Gene3D" id="1.20.1640.10">
    <property type="entry name" value="Multidrug efflux transporter AcrB transmembrane domain"/>
    <property type="match status" value="4"/>
</dbReference>
<dbReference type="SUPFAM" id="SSF82693">
    <property type="entry name" value="Multidrug efflux transporter AcrB pore domain, PN1, PN2, PC1 and PC2 subdomains"/>
    <property type="match status" value="2"/>
</dbReference>
<proteinExistence type="predicted"/>
<dbReference type="Proteomes" id="UP001056708">
    <property type="component" value="Chromosome"/>
</dbReference>
<dbReference type="Gene3D" id="3.30.2090.10">
    <property type="entry name" value="Multidrug efflux transporter AcrB TolC docking domain, DN and DC subdomains"/>
    <property type="match status" value="1"/>
</dbReference>
<keyword evidence="1" id="KW-1133">Transmembrane helix</keyword>
<keyword evidence="1" id="KW-0812">Transmembrane</keyword>
<feature type="transmembrane region" description="Helical" evidence="1">
    <location>
        <begin position="731"/>
        <end position="750"/>
    </location>
</feature>
<keyword evidence="1" id="KW-0472">Membrane</keyword>
<evidence type="ECO:0000256" key="1">
    <source>
        <dbReference type="SAM" id="Phobius"/>
    </source>
</evidence>
<feature type="transmembrane region" description="Helical" evidence="1">
    <location>
        <begin position="860"/>
        <end position="886"/>
    </location>
</feature>
<dbReference type="InterPro" id="IPR001036">
    <property type="entry name" value="Acrflvin-R"/>
</dbReference>
<feature type="transmembrane region" description="Helical" evidence="1">
    <location>
        <begin position="21"/>
        <end position="43"/>
    </location>
</feature>
<feature type="transmembrane region" description="Helical" evidence="1">
    <location>
        <begin position="456"/>
        <end position="476"/>
    </location>
</feature>
<dbReference type="SUPFAM" id="SSF82866">
    <property type="entry name" value="Multidrug efflux transporter AcrB transmembrane domain"/>
    <property type="match status" value="2"/>
</dbReference>
<dbReference type="Gene3D" id="3.30.70.1320">
    <property type="entry name" value="Multidrug efflux transporter AcrB pore domain like"/>
    <property type="match status" value="2"/>
</dbReference>
<dbReference type="InterPro" id="IPR027463">
    <property type="entry name" value="AcrB_DN_DC_subdom"/>
</dbReference>
<feature type="transmembrane region" description="Helical" evidence="1">
    <location>
        <begin position="783"/>
        <end position="806"/>
    </location>
</feature>
<evidence type="ECO:0000313" key="3">
    <source>
        <dbReference type="Proteomes" id="UP001056708"/>
    </source>
</evidence>
<dbReference type="RefSeq" id="WP_252662514.1">
    <property type="nucleotide sequence ID" value="NZ_CP098611.1"/>
</dbReference>
<feature type="transmembrane region" description="Helical" evidence="1">
    <location>
        <begin position="757"/>
        <end position="777"/>
    </location>
</feature>
<dbReference type="PANTHER" id="PTHR32063">
    <property type="match status" value="1"/>
</dbReference>
<keyword evidence="3" id="KW-1185">Reference proteome</keyword>
<sequence length="896" mass="97040">MSLRERFNISKWAIQHRMVTIAIWLAIAVAGLFAYSSLQYALFPDITFPVVIVNASGESEDVISTESDLTEPIEAQLWDLPGLDDIQSRVYPGRTVISVLFNVGVDLTPSSDAVRDRLNQLQLPDNTDLEVIPLNLNESAAISYALRPTGDSDLADIAPITENDLIPQLEQLPGVLRVDLLGDAEIDPESDPDLLTEDVHLNAPTLIRFAGENALALQVIKEGDANTLEVVRQVETTVATWDQDYPQIQVDLAATQADFIREATQATIDTLGFAIILAVIVIFAFLRNLWATLITALAIPISLLGTFIVMAVYDFNLETITLLALALTIGIIVDDAIVEVENIARHLDDGLPPREAAIAATNEIGLTVSASTLTIVAVFLPVAFMGGTIGQFFKPFGLTVSAAVLISLLVARTLSPVLAVYWLKPKPQGDRPPSNSPNLLDRLYLPLLRNALGHPWLTLAIAVLSLVLGIGLIPLIPKGFIPQLDRGEFNILYTAPLPEFPSPQDLSPAEAEAFDPDLFEMEGLDQDPSLRLPEFDPRLLILTASQDIAADLETVVRDHPDVESVYTLIGYRGEPNRGRLTVQLRGDRQLDTASVQSDLRDRLPRPEGSRVSVEDIQFVEIGDSKPLQIALLGDDLDQLNQTARRIAAAISDLPGLIDIETSASDPDGDLTSLRRKSGERVAYVEANLRQSQALGDATDDVLAIAQDLLPPDIRLDLGGDAQNAASVFRSFGGTLALSVTCMLAVLILPFGRLLEPLVVGLSLPLALIGALFALLITQSDFGMISLIGTIFLLGLLDKNALLLMDYANQLRKAGKPRIEALLETGRVRFRPILMTTASTVLGMLPIAIGWGAGAELRQPMAVAIIGGLITSSLLSLVVVPVLYGLLEDGWFKLRRS</sequence>
<dbReference type="Gene3D" id="3.30.70.1430">
    <property type="entry name" value="Multidrug efflux transporter AcrB pore domain"/>
    <property type="match status" value="1"/>
</dbReference>
<feature type="transmembrane region" description="Helical" evidence="1">
    <location>
        <begin position="396"/>
        <end position="423"/>
    </location>
</feature>
<feature type="transmembrane region" description="Helical" evidence="1">
    <location>
        <begin position="319"/>
        <end position="338"/>
    </location>
</feature>
<name>A0ABY5ANY5_9CYAN</name>